<dbReference type="Proteomes" id="UP001157947">
    <property type="component" value="Unassembled WGS sequence"/>
</dbReference>
<dbReference type="EMBL" id="FXTX01000007">
    <property type="protein sequence ID" value="SMP09692.1"/>
    <property type="molecule type" value="Genomic_DNA"/>
</dbReference>
<name>A0AA45WL41_9AQUI</name>
<comment type="caution">
    <text evidence="3">The sequence shown here is derived from an EMBL/GenBank/DDBJ whole genome shotgun (WGS) entry which is preliminary data.</text>
</comment>
<feature type="domain" description="Double zinc ribbon" evidence="2">
    <location>
        <begin position="4"/>
        <end position="61"/>
    </location>
</feature>
<evidence type="ECO:0000313" key="4">
    <source>
        <dbReference type="Proteomes" id="UP001157947"/>
    </source>
</evidence>
<reference evidence="3" key="1">
    <citation type="submission" date="2017-05" db="EMBL/GenBank/DDBJ databases">
        <authorList>
            <person name="Varghese N."/>
            <person name="Submissions S."/>
        </authorList>
    </citation>
    <scope>NUCLEOTIDE SEQUENCE</scope>
    <source>
        <strain evidence="3">DSM 18763</strain>
    </source>
</reference>
<comment type="similarity">
    <text evidence="1">Belongs to the ComF/GntX family.</text>
</comment>
<dbReference type="InterPro" id="IPR051910">
    <property type="entry name" value="ComF/GntX_DNA_util-trans"/>
</dbReference>
<gene>
    <name evidence="3" type="ORF">SAMN06264868_10710</name>
</gene>
<dbReference type="RefSeq" id="WP_265134655.1">
    <property type="nucleotide sequence ID" value="NZ_FXTX01000007.1"/>
</dbReference>
<evidence type="ECO:0000313" key="3">
    <source>
        <dbReference type="EMBL" id="SMP09692.1"/>
    </source>
</evidence>
<dbReference type="SUPFAM" id="SSF53271">
    <property type="entry name" value="PRTase-like"/>
    <property type="match status" value="1"/>
</dbReference>
<dbReference type="InterPro" id="IPR044005">
    <property type="entry name" value="DZR_2"/>
</dbReference>
<dbReference type="PANTHER" id="PTHR47505:SF1">
    <property type="entry name" value="DNA UTILIZATION PROTEIN YHGH"/>
    <property type="match status" value="1"/>
</dbReference>
<proteinExistence type="inferred from homology"/>
<dbReference type="Gene3D" id="3.40.50.2020">
    <property type="match status" value="1"/>
</dbReference>
<keyword evidence="4" id="KW-1185">Reference proteome</keyword>
<dbReference type="InterPro" id="IPR000836">
    <property type="entry name" value="PRTase_dom"/>
</dbReference>
<evidence type="ECO:0000256" key="1">
    <source>
        <dbReference type="ARBA" id="ARBA00008007"/>
    </source>
</evidence>
<dbReference type="PANTHER" id="PTHR47505">
    <property type="entry name" value="DNA UTILIZATION PROTEIN YHGH"/>
    <property type="match status" value="1"/>
</dbReference>
<dbReference type="InterPro" id="IPR029057">
    <property type="entry name" value="PRTase-like"/>
</dbReference>
<evidence type="ECO:0000259" key="2">
    <source>
        <dbReference type="Pfam" id="PF18912"/>
    </source>
</evidence>
<dbReference type="AlphaFoldDB" id="A0AA45WL41"/>
<accession>A0AA45WL41</accession>
<dbReference type="Pfam" id="PF18912">
    <property type="entry name" value="DZR_2"/>
    <property type="match status" value="1"/>
</dbReference>
<sequence length="227" mass="26784">MKTLLNLIFARKCVKCGMPFIFDNQNLICEDCISKIEKLEINFCKSCGISLNDRYLFCDSCKKERLYEYIYHYTTYYHIKEIITEYKISKIKSLSKTIAGIIKEDILNIVKQNNIETILYIPLSEKVMRKRGFNHLYEILINIFPKYMIKDFLIKTKETKFQMELNQEERNKNLINAFSLRKDTKFYGENILVFDDVLTTGATLREIGYLLKGQNIGKMYGYVISKG</sequence>
<organism evidence="3 4">
    <name type="scientific">Venenivibrio stagnispumantis</name>
    <dbReference type="NCBI Taxonomy" id="407998"/>
    <lineage>
        <taxon>Bacteria</taxon>
        <taxon>Pseudomonadati</taxon>
        <taxon>Aquificota</taxon>
        <taxon>Aquificia</taxon>
        <taxon>Aquificales</taxon>
        <taxon>Hydrogenothermaceae</taxon>
        <taxon>Venenivibrio</taxon>
    </lineage>
</organism>
<dbReference type="CDD" id="cd06223">
    <property type="entry name" value="PRTases_typeI"/>
    <property type="match status" value="1"/>
</dbReference>
<protein>
    <submittedName>
        <fullName evidence="3">ComF family protein</fullName>
    </submittedName>
</protein>